<keyword evidence="2" id="KW-1185">Reference proteome</keyword>
<dbReference type="Proteomes" id="UP000002421">
    <property type="component" value="Segment"/>
</dbReference>
<evidence type="ECO:0000313" key="1">
    <source>
        <dbReference type="EMBL" id="ABY62866.1"/>
    </source>
</evidence>
<name>B3FK08_BP201</name>
<sequence length="80" mass="8351">MANTYPLKPLAATQYKGTSPSAVTDEAAKYKDMLGFQAASVDVGLFYQLNQAATGVSEVETANGSTVNGQTPIEANAMYA</sequence>
<protein>
    <submittedName>
        <fullName evidence="1">Uncharacterized protein</fullName>
    </submittedName>
</protein>
<dbReference type="KEGG" id="vg:6372357"/>
<gene>
    <name evidence="1" type="ORF">201phi2-1p033</name>
</gene>
<accession>B3FK08</accession>
<organism evidence="1 2">
    <name type="scientific">Pseudomonas phage 201phi2-1</name>
    <name type="common">Pseudomonas chlororaphis phage 201phi2-1</name>
    <dbReference type="NCBI Taxonomy" id="198110"/>
    <lineage>
        <taxon>Viruses</taxon>
        <taxon>Duplodnaviria</taxon>
        <taxon>Heunggongvirae</taxon>
        <taxon>Uroviricota</taxon>
        <taxon>Caudoviricetes</taxon>
        <taxon>Chimalliviridae</taxon>
        <taxon>Serwervirus</taxon>
        <taxon>Serwervirus 201phi21</taxon>
    </lineage>
</organism>
<dbReference type="EMBL" id="EU197055">
    <property type="protein sequence ID" value="ABY62866.1"/>
    <property type="molecule type" value="Genomic_DNA"/>
</dbReference>
<organismHost>
    <name type="scientific">Pseudomonas chlororaphis</name>
    <dbReference type="NCBI Taxonomy" id="587753"/>
</organismHost>
<reference evidence="1 2" key="1">
    <citation type="journal article" date="2008" name="Virology">
        <title>Characterization of Pseudomonas chlororaphis myovirus 201varphi2-1 via genomic sequencing, mass spectrometry, and electron microscopy.</title>
        <authorList>
            <person name="Thomas J.A."/>
            <person name="Rolando M.R."/>
            <person name="Carroll C.A."/>
            <person name="Shen P.S."/>
            <person name="Belnap D.M."/>
            <person name="Weintraub S.T."/>
            <person name="Serwer P."/>
            <person name="Hardies S.C."/>
        </authorList>
    </citation>
    <scope>NUCLEOTIDE SEQUENCE</scope>
</reference>
<evidence type="ECO:0000313" key="2">
    <source>
        <dbReference type="Proteomes" id="UP000002421"/>
    </source>
</evidence>
<proteinExistence type="predicted"/>
<dbReference type="RefSeq" id="YP_001956758.1">
    <property type="nucleotide sequence ID" value="NC_010821.1"/>
</dbReference>